<reference evidence="2" key="1">
    <citation type="journal article" date="2019" name="Can. Entomol.">
        <title>Two new species of Diodontus (Hymenoptera: Pemphredonidae) from the western Mediterranean and their phylogenetic relationships.</title>
        <authorList>
            <person name="Budrys E."/>
            <person name="Budriene A."/>
            <person name="Orlovskyte S."/>
            <person name="Soon V."/>
        </authorList>
    </citation>
    <scope>NUCLEOTIDE SEQUENCE</scope>
</reference>
<name>A0A5J6DR91_9HYME</name>
<proteinExistence type="predicted"/>
<keyword evidence="1" id="KW-0472">Membrane</keyword>
<accession>A0A5J6DR91</accession>
<feature type="transmembrane region" description="Helical" evidence="1">
    <location>
        <begin position="6"/>
        <end position="23"/>
    </location>
</feature>
<feature type="transmembrane region" description="Helical" evidence="1">
    <location>
        <begin position="30"/>
        <end position="47"/>
    </location>
</feature>
<feature type="transmembrane region" description="Helical" evidence="1">
    <location>
        <begin position="140"/>
        <end position="156"/>
    </location>
</feature>
<keyword evidence="1" id="KW-0812">Transmembrane</keyword>
<feature type="transmembrane region" description="Helical" evidence="1">
    <location>
        <begin position="87"/>
        <end position="105"/>
    </location>
</feature>
<keyword evidence="1" id="KW-1133">Transmembrane helix</keyword>
<dbReference type="AlphaFoldDB" id="A0A5J6DR91"/>
<feature type="transmembrane region" description="Helical" evidence="1">
    <location>
        <begin position="53"/>
        <end position="75"/>
    </location>
</feature>
<keyword evidence="2" id="KW-0496">Mitochondrion</keyword>
<dbReference type="GO" id="GO:0016491">
    <property type="term" value="F:oxidoreductase activity"/>
    <property type="evidence" value="ECO:0007669"/>
    <property type="project" value="UniProtKB-KW"/>
</dbReference>
<sequence>MLNSNYFYIPLLMSFSTLIFPLMNEEIHPLNLMIILIIYSLSFSLLINFNNNIYPYILFLIMIGGMMIMFLYFTSLINNEKSKTSTFSIYSSILFIITFSMISFFKFNSKESLILINPYKNLNSNSMSIYSEHLTETTSFLIYFLFFSMVMVIKLCKSTNLPLRKLIYV</sequence>
<geneLocation type="mitochondrion" evidence="2"/>
<gene>
    <name evidence="2" type="primary">ND6</name>
</gene>
<evidence type="ECO:0000313" key="2">
    <source>
        <dbReference type="EMBL" id="QES86267.1"/>
    </source>
</evidence>
<dbReference type="EC" id="1.6.99.3" evidence="2"/>
<organism evidence="2">
    <name type="scientific">Diodontus polytylus</name>
    <dbReference type="NCBI Taxonomy" id="2555507"/>
    <lineage>
        <taxon>Eukaryota</taxon>
        <taxon>Metazoa</taxon>
        <taxon>Ecdysozoa</taxon>
        <taxon>Arthropoda</taxon>
        <taxon>Hexapoda</taxon>
        <taxon>Insecta</taxon>
        <taxon>Pterygota</taxon>
        <taxon>Neoptera</taxon>
        <taxon>Endopterygota</taxon>
        <taxon>Hymenoptera</taxon>
        <taxon>Apocrita</taxon>
        <taxon>Aculeata</taxon>
        <taxon>Apoidea</taxon>
        <taxon>Crabronidae</taxon>
        <taxon>Pemphredoninae</taxon>
        <taxon>Pemphredonini</taxon>
        <taxon>Pemphredonina</taxon>
        <taxon>Diodontus</taxon>
    </lineage>
</organism>
<keyword evidence="2" id="KW-0560">Oxidoreductase</keyword>
<evidence type="ECO:0000256" key="1">
    <source>
        <dbReference type="SAM" id="Phobius"/>
    </source>
</evidence>
<dbReference type="EMBL" id="MK757259">
    <property type="protein sequence ID" value="QES86267.1"/>
    <property type="molecule type" value="Genomic_DNA"/>
</dbReference>
<protein>
    <submittedName>
        <fullName evidence="2">NADH dehydrogenase subunit 6</fullName>
        <ecNumber evidence="2">1.6.99.3</ecNumber>
    </submittedName>
</protein>